<evidence type="ECO:0000256" key="6">
    <source>
        <dbReference type="ARBA" id="ARBA00049654"/>
    </source>
</evidence>
<evidence type="ECO:0000256" key="7">
    <source>
        <dbReference type="PROSITE-ProRule" id="PRU00453"/>
    </source>
</evidence>
<feature type="compositionally biased region" description="Basic and acidic residues" evidence="8">
    <location>
        <begin position="101"/>
        <end position="110"/>
    </location>
</feature>
<keyword evidence="3 7" id="KW-0863">Zinc-finger</keyword>
<evidence type="ECO:0000313" key="10">
    <source>
        <dbReference type="EMBL" id="CAK9439573.1"/>
    </source>
</evidence>
<dbReference type="InterPro" id="IPR007529">
    <property type="entry name" value="Znf_HIT"/>
</dbReference>
<feature type="compositionally biased region" description="Low complexity" evidence="8">
    <location>
        <begin position="277"/>
        <end position="295"/>
    </location>
</feature>
<comment type="function">
    <text evidence="5">Required for box C/D snoRNAs accumulation involved in snoRNA processing, snoRNA transport to the nucleolus and ribosome biogenesis.</text>
</comment>
<dbReference type="EMBL" id="OZ022408">
    <property type="protein sequence ID" value="CAK9439573.1"/>
    <property type="molecule type" value="Genomic_DNA"/>
</dbReference>
<evidence type="ECO:0000256" key="8">
    <source>
        <dbReference type="SAM" id="MobiDB-lite"/>
    </source>
</evidence>
<dbReference type="InterPro" id="IPR051639">
    <property type="entry name" value="BCD1"/>
</dbReference>
<feature type="region of interest" description="Disordered" evidence="8">
    <location>
        <begin position="271"/>
        <end position="355"/>
    </location>
</feature>
<gene>
    <name evidence="10" type="ORF">LODBEIA_P36730</name>
</gene>
<evidence type="ECO:0000259" key="9">
    <source>
        <dbReference type="PROSITE" id="PS51083"/>
    </source>
</evidence>
<reference evidence="10 11" key="1">
    <citation type="submission" date="2024-03" db="EMBL/GenBank/DDBJ databases">
        <authorList>
            <person name="Brejova B."/>
        </authorList>
    </citation>
    <scope>NUCLEOTIDE SEQUENCE [LARGE SCALE GENOMIC DNA]</scope>
    <source>
        <strain evidence="10 11">CBS 14171</strain>
    </source>
</reference>
<dbReference type="CDD" id="cd23023">
    <property type="entry name" value="zf-HIT_BCD1"/>
    <property type="match status" value="1"/>
</dbReference>
<feature type="region of interest" description="Disordered" evidence="8">
    <location>
        <begin position="88"/>
        <end position="112"/>
    </location>
</feature>
<dbReference type="PROSITE" id="PS51083">
    <property type="entry name" value="ZF_HIT"/>
    <property type="match status" value="1"/>
</dbReference>
<dbReference type="InterPro" id="IPR057721">
    <property type="entry name" value="BCD1_alpha/beta"/>
</dbReference>
<sequence>MICQTLISKYTCPACSHKTCSLECYRTHKSRHSCSGKVDVSRFIKQDDLASDPIHLNRDYNLLQSFDRAIDLSKKDIRQNARNILKRSRNEIQQSRKRFRRPGEGDDPRKKSVLKVFPHDPAMMVKRENTLVIQVPSGMQRASSNKSGYDKKSNCFVWTIEWIFVGSNGKELALFTTYRSKENLTLQDLVPKHILDSHGMMNGKEGSQLGFYLKNALNTPKNSVLVLEPGSTLSSALKDKIVLEYPTIYVATAGAQLESIVVDEKHGYDLRQEDSSDASSSESSSSSCSSTSDSSSSDDDEDEGDSEGAPEESTSKPSHSIDNHQREPGPGIQVISDSTLGEITKPSEVDIDEVD</sequence>
<dbReference type="Pfam" id="PF04438">
    <property type="entry name" value="zf-HIT"/>
    <property type="match status" value="1"/>
</dbReference>
<evidence type="ECO:0000256" key="5">
    <source>
        <dbReference type="ARBA" id="ARBA00049598"/>
    </source>
</evidence>
<organism evidence="10 11">
    <name type="scientific">Lodderomyces beijingensis</name>
    <dbReference type="NCBI Taxonomy" id="1775926"/>
    <lineage>
        <taxon>Eukaryota</taxon>
        <taxon>Fungi</taxon>
        <taxon>Dikarya</taxon>
        <taxon>Ascomycota</taxon>
        <taxon>Saccharomycotina</taxon>
        <taxon>Pichiomycetes</taxon>
        <taxon>Debaryomycetaceae</taxon>
        <taxon>Candida/Lodderomyces clade</taxon>
        <taxon>Lodderomyces</taxon>
    </lineage>
</organism>
<dbReference type="PANTHER" id="PTHR13483">
    <property type="entry name" value="BOX C_D SNORNA PROTEIN 1-RELATED"/>
    <property type="match status" value="1"/>
</dbReference>
<dbReference type="Pfam" id="PF25790">
    <property type="entry name" value="BCD1"/>
    <property type="match status" value="1"/>
</dbReference>
<keyword evidence="11" id="KW-1185">Reference proteome</keyword>
<dbReference type="Gene3D" id="3.30.60.190">
    <property type="match status" value="1"/>
</dbReference>
<keyword evidence="1" id="KW-0597">Phosphoprotein</keyword>
<feature type="compositionally biased region" description="Acidic residues" evidence="8">
    <location>
        <begin position="296"/>
        <end position="310"/>
    </location>
</feature>
<evidence type="ECO:0000313" key="11">
    <source>
        <dbReference type="Proteomes" id="UP001497383"/>
    </source>
</evidence>
<evidence type="ECO:0000256" key="3">
    <source>
        <dbReference type="ARBA" id="ARBA00022771"/>
    </source>
</evidence>
<name>A0ABP0ZMS9_9ASCO</name>
<dbReference type="Proteomes" id="UP001497383">
    <property type="component" value="Chromosome 4"/>
</dbReference>
<evidence type="ECO:0000256" key="2">
    <source>
        <dbReference type="ARBA" id="ARBA00022723"/>
    </source>
</evidence>
<dbReference type="SUPFAM" id="SSF144232">
    <property type="entry name" value="HIT/MYND zinc finger-like"/>
    <property type="match status" value="1"/>
</dbReference>
<evidence type="ECO:0000256" key="1">
    <source>
        <dbReference type="ARBA" id="ARBA00022553"/>
    </source>
</evidence>
<keyword evidence="2" id="KW-0479">Metal-binding</keyword>
<keyword evidence="4" id="KW-0862">Zinc</keyword>
<dbReference type="PANTHER" id="PTHR13483:SF3">
    <property type="entry name" value="BOX C_D SNORNA PROTEIN 1"/>
    <property type="match status" value="1"/>
</dbReference>
<protein>
    <recommendedName>
        <fullName evidence="9">HIT-type domain-containing protein</fullName>
    </recommendedName>
</protein>
<proteinExistence type="inferred from homology"/>
<accession>A0ABP0ZMS9</accession>
<dbReference type="GeneID" id="92208869"/>
<comment type="similarity">
    <text evidence="6">Belongs to the BCD1 family.</text>
</comment>
<feature type="domain" description="HIT-type" evidence="9">
    <location>
        <begin position="1"/>
        <end position="34"/>
    </location>
</feature>
<dbReference type="RefSeq" id="XP_066830611.1">
    <property type="nucleotide sequence ID" value="XM_066973809.1"/>
</dbReference>
<evidence type="ECO:0000256" key="4">
    <source>
        <dbReference type="ARBA" id="ARBA00022833"/>
    </source>
</evidence>